<feature type="compositionally biased region" description="Polar residues" evidence="1">
    <location>
        <begin position="290"/>
        <end position="299"/>
    </location>
</feature>
<dbReference type="AlphaFoldDB" id="A0A4Z2GWZ0"/>
<feature type="region of interest" description="Disordered" evidence="1">
    <location>
        <begin position="143"/>
        <end position="163"/>
    </location>
</feature>
<proteinExistence type="predicted"/>
<comment type="caution">
    <text evidence="2">The sequence shown here is derived from an EMBL/GenBank/DDBJ whole genome shotgun (WGS) entry which is preliminary data.</text>
</comment>
<feature type="compositionally biased region" description="Polar residues" evidence="1">
    <location>
        <begin position="266"/>
        <end position="277"/>
    </location>
</feature>
<gene>
    <name evidence="2" type="ORF">EYF80_031783</name>
</gene>
<feature type="compositionally biased region" description="Basic and acidic residues" evidence="1">
    <location>
        <begin position="54"/>
        <end position="69"/>
    </location>
</feature>
<evidence type="ECO:0000256" key="1">
    <source>
        <dbReference type="SAM" id="MobiDB-lite"/>
    </source>
</evidence>
<accession>A0A4Z2GWZ0</accession>
<feature type="region of interest" description="Disordered" evidence="1">
    <location>
        <begin position="256"/>
        <end position="299"/>
    </location>
</feature>
<dbReference type="Proteomes" id="UP000314294">
    <property type="component" value="Unassembled WGS sequence"/>
</dbReference>
<feature type="region of interest" description="Disordered" evidence="1">
    <location>
        <begin position="1"/>
        <end position="75"/>
    </location>
</feature>
<name>A0A4Z2GWZ0_9TELE</name>
<organism evidence="2 3">
    <name type="scientific">Liparis tanakae</name>
    <name type="common">Tanaka's snailfish</name>
    <dbReference type="NCBI Taxonomy" id="230148"/>
    <lineage>
        <taxon>Eukaryota</taxon>
        <taxon>Metazoa</taxon>
        <taxon>Chordata</taxon>
        <taxon>Craniata</taxon>
        <taxon>Vertebrata</taxon>
        <taxon>Euteleostomi</taxon>
        <taxon>Actinopterygii</taxon>
        <taxon>Neopterygii</taxon>
        <taxon>Teleostei</taxon>
        <taxon>Neoteleostei</taxon>
        <taxon>Acanthomorphata</taxon>
        <taxon>Eupercaria</taxon>
        <taxon>Perciformes</taxon>
        <taxon>Cottioidei</taxon>
        <taxon>Cottales</taxon>
        <taxon>Liparidae</taxon>
        <taxon>Liparis</taxon>
    </lineage>
</organism>
<dbReference type="EMBL" id="SRLO01000392">
    <property type="protein sequence ID" value="TNN57959.1"/>
    <property type="molecule type" value="Genomic_DNA"/>
</dbReference>
<keyword evidence="3" id="KW-1185">Reference proteome</keyword>
<sequence length="369" mass="41181">MAPRPRAAITLDNTLTTAAKEQRDETQEDHHGTHEEDLSRVSRLHFGPISAAQRTERPSIKEQTRRPRLPETPGLLAALKLEGYRGLEARRHERAGRADASDTARANSIAHSIAHSPTHAATRHWESNLNFQIKKTFLSLQLTRATAPHSPKREQKRRGERKWERYRHQTNRQVLCKVVLGPSLHALSPLINQQKPGAAERQQLVTHQVRSRQKLEHLTEMKGALIEEITSSSPLLPVPLDEFITFEATPGAAVKFPSARHKQRDSAVTSQLHSSRANPHEKGDTPPPNHCSTESTELTPENTVDALSQCISSMPWSLAVFCCERYPEAALLCSSRVTITAVLTPAARYILSSTRPDNWQSLTQLLCGG</sequence>
<evidence type="ECO:0000313" key="3">
    <source>
        <dbReference type="Proteomes" id="UP000314294"/>
    </source>
</evidence>
<evidence type="ECO:0000313" key="2">
    <source>
        <dbReference type="EMBL" id="TNN57959.1"/>
    </source>
</evidence>
<reference evidence="2 3" key="1">
    <citation type="submission" date="2019-03" db="EMBL/GenBank/DDBJ databases">
        <title>First draft genome of Liparis tanakae, snailfish: a comprehensive survey of snailfish specific genes.</title>
        <authorList>
            <person name="Kim W."/>
            <person name="Song I."/>
            <person name="Jeong J.-H."/>
            <person name="Kim D."/>
            <person name="Kim S."/>
            <person name="Ryu S."/>
            <person name="Song J.Y."/>
            <person name="Lee S.K."/>
        </authorList>
    </citation>
    <scope>NUCLEOTIDE SEQUENCE [LARGE SCALE GENOMIC DNA]</scope>
    <source>
        <tissue evidence="2">Muscle</tissue>
    </source>
</reference>
<feature type="compositionally biased region" description="Basic and acidic residues" evidence="1">
    <location>
        <begin position="20"/>
        <end position="40"/>
    </location>
</feature>
<protein>
    <submittedName>
        <fullName evidence="2">Uncharacterized protein</fullName>
    </submittedName>
</protein>